<reference evidence="3 4" key="2">
    <citation type="submission" date="2016-08" db="EMBL/GenBank/DDBJ databases">
        <title>Pervasive Adenine N6-methylation of Active Genes in Fungi.</title>
        <authorList>
            <consortium name="DOE Joint Genome Institute"/>
            <person name="Mondo S.J."/>
            <person name="Dannebaum R.O."/>
            <person name="Kuo R.C."/>
            <person name="Labutti K."/>
            <person name="Haridas S."/>
            <person name="Kuo A."/>
            <person name="Salamov A."/>
            <person name="Ahrendt S.R."/>
            <person name="Lipzen A."/>
            <person name="Sullivan W."/>
            <person name="Andreopoulos W.B."/>
            <person name="Clum A."/>
            <person name="Lindquist E."/>
            <person name="Daum C."/>
            <person name="Ramamoorthy G.K."/>
            <person name="Gryganskyi A."/>
            <person name="Culley D."/>
            <person name="Magnuson J.K."/>
            <person name="James T.Y."/>
            <person name="O'Malley M.A."/>
            <person name="Stajich J.E."/>
            <person name="Spatafora J.W."/>
            <person name="Visel A."/>
            <person name="Grigoriev I.V."/>
        </authorList>
    </citation>
    <scope>NUCLEOTIDE SEQUENCE [LARGE SCALE GENOMIC DNA]</scope>
    <source>
        <strain evidence="3 4">S4</strain>
    </source>
</reference>
<feature type="region of interest" description="Disordered" evidence="1">
    <location>
        <begin position="326"/>
        <end position="357"/>
    </location>
</feature>
<reference evidence="3 4" key="1">
    <citation type="submission" date="2016-08" db="EMBL/GenBank/DDBJ databases">
        <title>A Parts List for Fungal Cellulosomes Revealed by Comparative Genomics.</title>
        <authorList>
            <consortium name="DOE Joint Genome Institute"/>
            <person name="Haitjema C.H."/>
            <person name="Gilmore S.P."/>
            <person name="Henske J.K."/>
            <person name="Solomon K.V."/>
            <person name="De Groot R."/>
            <person name="Kuo A."/>
            <person name="Mondo S.J."/>
            <person name="Salamov A.A."/>
            <person name="Labutti K."/>
            <person name="Zhao Z."/>
            <person name="Chiniquy J."/>
            <person name="Barry K."/>
            <person name="Brewer H.M."/>
            <person name="Purvine S.O."/>
            <person name="Wright A.T."/>
            <person name="Boxma B."/>
            <person name="Van Alen T."/>
            <person name="Hackstein J.H."/>
            <person name="Baker S.E."/>
            <person name="Grigoriev I.V."/>
            <person name="O'Malley M.A."/>
        </authorList>
    </citation>
    <scope>NUCLEOTIDE SEQUENCE [LARGE SCALE GENOMIC DNA]</scope>
    <source>
        <strain evidence="3 4">S4</strain>
    </source>
</reference>
<keyword evidence="2" id="KW-0812">Transmembrane</keyword>
<accession>A0A1Y1XKW0</accession>
<name>A0A1Y1XKW0_9FUNG</name>
<feature type="transmembrane region" description="Helical" evidence="2">
    <location>
        <begin position="52"/>
        <end position="72"/>
    </location>
</feature>
<evidence type="ECO:0000313" key="3">
    <source>
        <dbReference type="EMBL" id="ORX86333.1"/>
    </source>
</evidence>
<evidence type="ECO:0000256" key="2">
    <source>
        <dbReference type="SAM" id="Phobius"/>
    </source>
</evidence>
<keyword evidence="2" id="KW-1133">Transmembrane helix</keyword>
<organism evidence="3 4">
    <name type="scientific">Anaeromyces robustus</name>
    <dbReference type="NCBI Taxonomy" id="1754192"/>
    <lineage>
        <taxon>Eukaryota</taxon>
        <taxon>Fungi</taxon>
        <taxon>Fungi incertae sedis</taxon>
        <taxon>Chytridiomycota</taxon>
        <taxon>Chytridiomycota incertae sedis</taxon>
        <taxon>Neocallimastigomycetes</taxon>
        <taxon>Neocallimastigales</taxon>
        <taxon>Neocallimastigaceae</taxon>
        <taxon>Anaeromyces</taxon>
    </lineage>
</organism>
<sequence length="515" mass="61488">MSSPSILKKFDAIETRLDRIQKIFTKIPEHYTFAWTFIVLLLIGRKRWKSPIGYLIILHILARDIGLLIENIGKVTPYQYPGYDYPSNGEYLWGHALSRVAYYICEVIGDWYLLIRTKALVKSNKKIKWVYLTCIIYNIAKLSKIYFNYKYIPFKDNFNPERDDFDYFLRKVEYKRNKWICDFFQHIANTIYDITVIITLKRNVFVNYNNVITHNGKTKGNFFIEKFRRLSIYRIYFTVILSLFCSPLIFLFCIKLIYALNNIDSLKNDEKVSFYKANCSDTEIENIRVNIINVNYILIYIDQILLRHYSKENKITVMHGNTNGYANNNTNDYNNNNNNNNNNNSSNSKNNHSSINYYNNEDSVISFNNNDNSVISYNSNNKKMYSFCKVYHEVNKQFEDIESQNLLNYKDKDMDKDKDKGKNKVNDDNDNDNNINFNHKMLNRSIGESSIKIKYDNNHNNRINHLNYNNKNKRNNKDKINYYDLNYKVNQKSINYHKNDNHYNSEWRKNVKFSK</sequence>
<dbReference type="EMBL" id="MCFG01000022">
    <property type="protein sequence ID" value="ORX86333.1"/>
    <property type="molecule type" value="Genomic_DNA"/>
</dbReference>
<keyword evidence="4" id="KW-1185">Reference proteome</keyword>
<gene>
    <name evidence="3" type="ORF">BCR32DRAFT_275441</name>
</gene>
<evidence type="ECO:0000313" key="4">
    <source>
        <dbReference type="Proteomes" id="UP000193944"/>
    </source>
</evidence>
<feature type="transmembrane region" description="Helical" evidence="2">
    <location>
        <begin position="235"/>
        <end position="258"/>
    </location>
</feature>
<dbReference type="AlphaFoldDB" id="A0A1Y1XKW0"/>
<dbReference type="STRING" id="1754192.A0A1Y1XKW0"/>
<feature type="compositionally biased region" description="Basic and acidic residues" evidence="1">
    <location>
        <begin position="412"/>
        <end position="427"/>
    </location>
</feature>
<feature type="transmembrane region" description="Helical" evidence="2">
    <location>
        <begin position="92"/>
        <end position="115"/>
    </location>
</feature>
<protein>
    <submittedName>
        <fullName evidence="3">Uncharacterized protein</fullName>
    </submittedName>
</protein>
<proteinExistence type="predicted"/>
<keyword evidence="2" id="KW-0472">Membrane</keyword>
<evidence type="ECO:0000256" key="1">
    <source>
        <dbReference type="SAM" id="MobiDB-lite"/>
    </source>
</evidence>
<dbReference type="OrthoDB" id="10468876at2759"/>
<comment type="caution">
    <text evidence="3">The sequence shown here is derived from an EMBL/GenBank/DDBJ whole genome shotgun (WGS) entry which is preliminary data.</text>
</comment>
<feature type="region of interest" description="Disordered" evidence="1">
    <location>
        <begin position="412"/>
        <end position="434"/>
    </location>
</feature>
<dbReference type="Proteomes" id="UP000193944">
    <property type="component" value="Unassembled WGS sequence"/>
</dbReference>